<comment type="caution">
    <text evidence="2">The sequence shown here is derived from an EMBL/GenBank/DDBJ whole genome shotgun (WGS) entry which is preliminary data.</text>
</comment>
<name>A0ABR4BSY8_9HELO</name>
<keyword evidence="3" id="KW-1185">Reference proteome</keyword>
<evidence type="ECO:0008006" key="4">
    <source>
        <dbReference type="Google" id="ProtNLM"/>
    </source>
</evidence>
<feature type="region of interest" description="Disordered" evidence="1">
    <location>
        <begin position="55"/>
        <end position="136"/>
    </location>
</feature>
<evidence type="ECO:0000313" key="3">
    <source>
        <dbReference type="Proteomes" id="UP001595075"/>
    </source>
</evidence>
<dbReference type="EMBL" id="JAZHXI010000021">
    <property type="protein sequence ID" value="KAL2060705.1"/>
    <property type="molecule type" value="Genomic_DNA"/>
</dbReference>
<reference evidence="2 3" key="1">
    <citation type="journal article" date="2024" name="Commun. Biol.">
        <title>Comparative genomic analysis of thermophilic fungi reveals convergent evolutionary adaptations and gene losses.</title>
        <authorList>
            <person name="Steindorff A.S."/>
            <person name="Aguilar-Pontes M.V."/>
            <person name="Robinson A.J."/>
            <person name="Andreopoulos B."/>
            <person name="LaButti K."/>
            <person name="Kuo A."/>
            <person name="Mondo S."/>
            <person name="Riley R."/>
            <person name="Otillar R."/>
            <person name="Haridas S."/>
            <person name="Lipzen A."/>
            <person name="Grimwood J."/>
            <person name="Schmutz J."/>
            <person name="Clum A."/>
            <person name="Reid I.D."/>
            <person name="Moisan M.C."/>
            <person name="Butler G."/>
            <person name="Nguyen T.T.M."/>
            <person name="Dewar K."/>
            <person name="Conant G."/>
            <person name="Drula E."/>
            <person name="Henrissat B."/>
            <person name="Hansel C."/>
            <person name="Singer S."/>
            <person name="Hutchinson M.I."/>
            <person name="de Vries R.P."/>
            <person name="Natvig D.O."/>
            <person name="Powell A.J."/>
            <person name="Tsang A."/>
            <person name="Grigoriev I.V."/>
        </authorList>
    </citation>
    <scope>NUCLEOTIDE SEQUENCE [LARGE SCALE GENOMIC DNA]</scope>
    <source>
        <strain evidence="2 3">CBS 494.80</strain>
    </source>
</reference>
<protein>
    <recommendedName>
        <fullName evidence="4">BZIP domain-containing protein</fullName>
    </recommendedName>
</protein>
<dbReference type="Gene3D" id="1.20.5.170">
    <property type="match status" value="1"/>
</dbReference>
<dbReference type="Proteomes" id="UP001595075">
    <property type="component" value="Unassembled WGS sequence"/>
</dbReference>
<evidence type="ECO:0000256" key="1">
    <source>
        <dbReference type="SAM" id="MobiDB-lite"/>
    </source>
</evidence>
<organism evidence="2 3">
    <name type="scientific">Oculimacula yallundae</name>
    <dbReference type="NCBI Taxonomy" id="86028"/>
    <lineage>
        <taxon>Eukaryota</taxon>
        <taxon>Fungi</taxon>
        <taxon>Dikarya</taxon>
        <taxon>Ascomycota</taxon>
        <taxon>Pezizomycotina</taxon>
        <taxon>Leotiomycetes</taxon>
        <taxon>Helotiales</taxon>
        <taxon>Ploettnerulaceae</taxon>
        <taxon>Oculimacula</taxon>
    </lineage>
</organism>
<proteinExistence type="predicted"/>
<evidence type="ECO:0000313" key="2">
    <source>
        <dbReference type="EMBL" id="KAL2060705.1"/>
    </source>
</evidence>
<accession>A0ABR4BSY8</accession>
<feature type="compositionally biased region" description="Polar residues" evidence="1">
    <location>
        <begin position="55"/>
        <end position="83"/>
    </location>
</feature>
<gene>
    <name evidence="2" type="ORF">VTL71DRAFT_9346</name>
</gene>
<sequence length="186" mass="21189">MDFFDWPQLDGHYGGEEMSASLDNFSIPEANEIASLAWTDYFTTPNQSLNQTTALTQRSGSSFSSTQDSCQCQNGGEGSQNESPENEDETDETSKATGRPRTPLHSGRDPALNRIQRRRTQNRNSQRIYRQRRMEERQRFEERAIAAEEGSKQLRVHLTELHSVISCLRYQVQQLEAENASLKASQ</sequence>